<keyword evidence="7 12" id="KW-0406">Ion transport</keyword>
<evidence type="ECO:0000256" key="6">
    <source>
        <dbReference type="ARBA" id="ARBA00023053"/>
    </source>
</evidence>
<reference evidence="13 14" key="2">
    <citation type="submission" date="2019-04" db="EMBL/GenBank/DDBJ databases">
        <title>The genome sequence of big-headed turtle.</title>
        <authorList>
            <person name="Gong S."/>
        </authorList>
    </citation>
    <scope>NUCLEOTIDE SEQUENCE [LARGE SCALE GENOMIC DNA]</scope>
    <source>
        <strain evidence="13">DO16091913</strain>
        <tissue evidence="13">Muscle</tissue>
    </source>
</reference>
<keyword evidence="14" id="KW-1185">Reference proteome</keyword>
<organism evidence="13 14">
    <name type="scientific">Platysternon megacephalum</name>
    <name type="common">big-headed turtle</name>
    <dbReference type="NCBI Taxonomy" id="55544"/>
    <lineage>
        <taxon>Eukaryota</taxon>
        <taxon>Metazoa</taxon>
        <taxon>Chordata</taxon>
        <taxon>Craniata</taxon>
        <taxon>Vertebrata</taxon>
        <taxon>Euteleostomi</taxon>
        <taxon>Archelosauria</taxon>
        <taxon>Testudinata</taxon>
        <taxon>Testudines</taxon>
        <taxon>Cryptodira</taxon>
        <taxon>Durocryptodira</taxon>
        <taxon>Testudinoidea</taxon>
        <taxon>Platysternidae</taxon>
        <taxon>Platysternon</taxon>
    </lineage>
</organism>
<evidence type="ECO:0000256" key="5">
    <source>
        <dbReference type="ARBA" id="ARBA00022989"/>
    </source>
</evidence>
<sequence>MWAEGPCRIPSQHQDGPRLVAAHHRESCQAVHPPCGSYHAEPAAPPPPAPQPCAPSLEQFASRSSLHGIHHIFAHGPYTGRHLLWTLAFLGSLGLLLHVYAERVGYYFQYPHNTQLEEQTVPRARFPAITLCNLNRARFSQLTAHDLYWAGELLGLLDSSHQPLAPEPLDMPPLSPEEQRRPFDLLEFYGRTGHRLDLGHMLLSCRFVNETCNASDFRTVSARPPPRAGALPGAAWRGRGGGARTAFELGAEAERLLAAAGGGGQCLRGAGPGVG</sequence>
<evidence type="ECO:0000313" key="14">
    <source>
        <dbReference type="Proteomes" id="UP000297703"/>
    </source>
</evidence>
<evidence type="ECO:0000256" key="12">
    <source>
        <dbReference type="RuleBase" id="RU000679"/>
    </source>
</evidence>
<evidence type="ECO:0000256" key="7">
    <source>
        <dbReference type="ARBA" id="ARBA00023065"/>
    </source>
</evidence>
<name>A0A4D9DGZ1_9SAUR</name>
<evidence type="ECO:0000256" key="9">
    <source>
        <dbReference type="ARBA" id="ARBA00023157"/>
    </source>
</evidence>
<dbReference type="Pfam" id="PF00858">
    <property type="entry name" value="ASC"/>
    <property type="match status" value="1"/>
</dbReference>
<evidence type="ECO:0000256" key="1">
    <source>
        <dbReference type="ARBA" id="ARBA00004141"/>
    </source>
</evidence>
<keyword evidence="10 12" id="KW-0739">Sodium transport</keyword>
<keyword evidence="3 12" id="KW-0894">Sodium channel</keyword>
<keyword evidence="4 12" id="KW-0812">Transmembrane</keyword>
<keyword evidence="8" id="KW-0472">Membrane</keyword>
<dbReference type="Gene3D" id="1.10.287.770">
    <property type="entry name" value="YojJ-like"/>
    <property type="match status" value="1"/>
</dbReference>
<evidence type="ECO:0000256" key="8">
    <source>
        <dbReference type="ARBA" id="ARBA00023136"/>
    </source>
</evidence>
<proteinExistence type="inferred from homology"/>
<accession>A0A4D9DGZ1</accession>
<keyword evidence="5" id="KW-1133">Transmembrane helix</keyword>
<keyword evidence="2 12" id="KW-0813">Transport</keyword>
<dbReference type="GO" id="GO:0015280">
    <property type="term" value="F:ligand-gated sodium channel activity"/>
    <property type="evidence" value="ECO:0007669"/>
    <property type="project" value="TreeGrafter"/>
</dbReference>
<evidence type="ECO:0000256" key="3">
    <source>
        <dbReference type="ARBA" id="ARBA00022461"/>
    </source>
</evidence>
<dbReference type="EMBL" id="QXTE01000642">
    <property type="protein sequence ID" value="TFJ96564.1"/>
    <property type="molecule type" value="Genomic_DNA"/>
</dbReference>
<comment type="caution">
    <text evidence="13">The sequence shown here is derived from an EMBL/GenBank/DDBJ whole genome shotgun (WGS) entry which is preliminary data.</text>
</comment>
<dbReference type="AlphaFoldDB" id="A0A4D9DGZ1"/>
<keyword evidence="11 12" id="KW-0407">Ion channel</keyword>
<gene>
    <name evidence="13" type="ORF">DR999_PMT21639</name>
</gene>
<protein>
    <submittedName>
        <fullName evidence="13">Pyridoxal phosphate enzyme, YggS family</fullName>
    </submittedName>
</protein>
<dbReference type="PANTHER" id="PTHR11690:SF170">
    <property type="entry name" value="ACID-SENSING ION CHANNEL 1"/>
    <property type="match status" value="1"/>
</dbReference>
<evidence type="ECO:0000313" key="13">
    <source>
        <dbReference type="EMBL" id="TFJ96564.1"/>
    </source>
</evidence>
<evidence type="ECO:0000256" key="2">
    <source>
        <dbReference type="ARBA" id="ARBA00022448"/>
    </source>
</evidence>
<comment type="similarity">
    <text evidence="12">Belongs to the amiloride-sensitive sodium channel (TC 1.A.6) family.</text>
</comment>
<keyword evidence="9" id="KW-1015">Disulfide bond</keyword>
<dbReference type="GO" id="GO:0005886">
    <property type="term" value="C:plasma membrane"/>
    <property type="evidence" value="ECO:0007669"/>
    <property type="project" value="TreeGrafter"/>
</dbReference>
<dbReference type="PANTHER" id="PTHR11690">
    <property type="entry name" value="AMILORIDE-SENSITIVE SODIUM CHANNEL-RELATED"/>
    <property type="match status" value="1"/>
</dbReference>
<dbReference type="Proteomes" id="UP000297703">
    <property type="component" value="Unassembled WGS sequence"/>
</dbReference>
<comment type="subcellular location">
    <subcellularLocation>
        <location evidence="1">Membrane</location>
        <topology evidence="1">Multi-pass membrane protein</topology>
    </subcellularLocation>
</comment>
<reference evidence="13 14" key="1">
    <citation type="submission" date="2019-04" db="EMBL/GenBank/DDBJ databases">
        <title>Draft genome of the big-headed turtle Platysternon megacephalum.</title>
        <authorList>
            <person name="Gong S."/>
        </authorList>
    </citation>
    <scope>NUCLEOTIDE SEQUENCE [LARGE SCALE GENOMIC DNA]</scope>
    <source>
        <strain evidence="13">DO16091913</strain>
        <tissue evidence="13">Muscle</tissue>
    </source>
</reference>
<evidence type="ECO:0000256" key="4">
    <source>
        <dbReference type="ARBA" id="ARBA00022692"/>
    </source>
</evidence>
<dbReference type="Gene3D" id="1.10.3590.10">
    <property type="entry name" value="acid-sensing ion channel 1 domain"/>
    <property type="match status" value="1"/>
</dbReference>
<dbReference type="OrthoDB" id="6021021at2759"/>
<evidence type="ECO:0000256" key="11">
    <source>
        <dbReference type="ARBA" id="ARBA00023303"/>
    </source>
</evidence>
<evidence type="ECO:0000256" key="10">
    <source>
        <dbReference type="ARBA" id="ARBA00023201"/>
    </source>
</evidence>
<keyword evidence="6" id="KW-0915">Sodium</keyword>
<dbReference type="STRING" id="55544.A0A4D9DGZ1"/>
<dbReference type="InterPro" id="IPR001873">
    <property type="entry name" value="ENaC"/>
</dbReference>